<dbReference type="Gramene" id="RZC62525">
    <property type="protein sequence ID" value="RZC62525"/>
    <property type="gene ID" value="C5167_024270"/>
</dbReference>
<keyword evidence="3" id="KW-1185">Reference proteome</keyword>
<dbReference type="Proteomes" id="UP000316621">
    <property type="component" value="Chromosome 5"/>
</dbReference>
<organism evidence="2 3">
    <name type="scientific">Papaver somniferum</name>
    <name type="common">Opium poppy</name>
    <dbReference type="NCBI Taxonomy" id="3469"/>
    <lineage>
        <taxon>Eukaryota</taxon>
        <taxon>Viridiplantae</taxon>
        <taxon>Streptophyta</taxon>
        <taxon>Embryophyta</taxon>
        <taxon>Tracheophyta</taxon>
        <taxon>Spermatophyta</taxon>
        <taxon>Magnoliopsida</taxon>
        <taxon>Ranunculales</taxon>
        <taxon>Papaveraceae</taxon>
        <taxon>Papaveroideae</taxon>
        <taxon>Papaver</taxon>
    </lineage>
</organism>
<proteinExistence type="predicted"/>
<keyword evidence="1" id="KW-0812">Transmembrane</keyword>
<name>A0A4Y7JS42_PAPSO</name>
<dbReference type="EMBL" id="CM010719">
    <property type="protein sequence ID" value="RZC62525.1"/>
    <property type="molecule type" value="Genomic_DNA"/>
</dbReference>
<feature type="transmembrane region" description="Helical" evidence="1">
    <location>
        <begin position="18"/>
        <end position="35"/>
    </location>
</feature>
<evidence type="ECO:0000313" key="2">
    <source>
        <dbReference type="EMBL" id="RZC62525.1"/>
    </source>
</evidence>
<dbReference type="AlphaFoldDB" id="A0A4Y7JS42"/>
<evidence type="ECO:0000256" key="1">
    <source>
        <dbReference type="SAM" id="Phobius"/>
    </source>
</evidence>
<sequence length="95" mass="11111">MARFVNKFMGKMEEYDKVLRVLGFGASGFMVYFVVHEQNRLERRLDEMQETRDTADEVFSQLSTVLQQAELARKEREKTFAFLKNISAAVHTSEK</sequence>
<keyword evidence="1" id="KW-0472">Membrane</keyword>
<evidence type="ECO:0000313" key="3">
    <source>
        <dbReference type="Proteomes" id="UP000316621"/>
    </source>
</evidence>
<gene>
    <name evidence="2" type="ORF">C5167_024270</name>
</gene>
<accession>A0A4Y7JS42</accession>
<protein>
    <submittedName>
        <fullName evidence="2">Uncharacterized protein</fullName>
    </submittedName>
</protein>
<reference evidence="2 3" key="1">
    <citation type="journal article" date="2018" name="Science">
        <title>The opium poppy genome and morphinan production.</title>
        <authorList>
            <person name="Guo L."/>
            <person name="Winzer T."/>
            <person name="Yang X."/>
            <person name="Li Y."/>
            <person name="Ning Z."/>
            <person name="He Z."/>
            <person name="Teodor R."/>
            <person name="Lu Y."/>
            <person name="Bowser T.A."/>
            <person name="Graham I.A."/>
            <person name="Ye K."/>
        </authorList>
    </citation>
    <scope>NUCLEOTIDE SEQUENCE [LARGE SCALE GENOMIC DNA]</scope>
    <source>
        <strain evidence="3">cv. HN1</strain>
        <tissue evidence="2">Leaves</tissue>
    </source>
</reference>
<keyword evidence="1" id="KW-1133">Transmembrane helix</keyword>